<accession>A0A5B6Z593</accession>
<dbReference type="Pfam" id="PF00503">
    <property type="entry name" value="G-alpha"/>
    <property type="match status" value="1"/>
</dbReference>
<feature type="compositionally biased region" description="Low complexity" evidence="13">
    <location>
        <begin position="146"/>
        <end position="156"/>
    </location>
</feature>
<evidence type="ECO:0000256" key="1">
    <source>
        <dbReference type="ARBA" id="ARBA00004123"/>
    </source>
</evidence>
<dbReference type="GO" id="GO:0007186">
    <property type="term" value="P:G protein-coupled receptor signaling pathway"/>
    <property type="evidence" value="ECO:0007669"/>
    <property type="project" value="InterPro"/>
</dbReference>
<keyword evidence="12" id="KW-0460">Magnesium</keyword>
<organism evidence="14">
    <name type="scientific">Davidia involucrata</name>
    <name type="common">Dove tree</name>
    <dbReference type="NCBI Taxonomy" id="16924"/>
    <lineage>
        <taxon>Eukaryota</taxon>
        <taxon>Viridiplantae</taxon>
        <taxon>Streptophyta</taxon>
        <taxon>Embryophyta</taxon>
        <taxon>Tracheophyta</taxon>
        <taxon>Spermatophyta</taxon>
        <taxon>Magnoliopsida</taxon>
        <taxon>eudicotyledons</taxon>
        <taxon>Gunneridae</taxon>
        <taxon>Pentapetalae</taxon>
        <taxon>asterids</taxon>
        <taxon>Cornales</taxon>
        <taxon>Nyssaceae</taxon>
        <taxon>Davidia</taxon>
    </lineage>
</organism>
<proteinExistence type="inferred from homology"/>
<dbReference type="GO" id="GO:0003924">
    <property type="term" value="F:GTPase activity"/>
    <property type="evidence" value="ECO:0007669"/>
    <property type="project" value="InterPro"/>
</dbReference>
<keyword evidence="4" id="KW-0863">Zinc-finger</keyword>
<dbReference type="SUPFAM" id="SSF47895">
    <property type="entry name" value="Transducin (alpha subunit), insertion domain"/>
    <property type="match status" value="1"/>
</dbReference>
<keyword evidence="5" id="KW-0862">Zinc</keyword>
<evidence type="ECO:0000256" key="8">
    <source>
        <dbReference type="ARBA" id="ARBA00023224"/>
    </source>
</evidence>
<evidence type="ECO:0000256" key="5">
    <source>
        <dbReference type="ARBA" id="ARBA00022833"/>
    </source>
</evidence>
<keyword evidence="8" id="KW-0807">Transducer</keyword>
<dbReference type="SUPFAM" id="SSF52540">
    <property type="entry name" value="P-loop containing nucleoside triphosphate hydrolases"/>
    <property type="match status" value="1"/>
</dbReference>
<dbReference type="InterPro" id="IPR001019">
    <property type="entry name" value="Gprotein_alpha_su"/>
</dbReference>
<dbReference type="GO" id="GO:0008270">
    <property type="term" value="F:zinc ion binding"/>
    <property type="evidence" value="ECO:0007669"/>
    <property type="project" value="UniProtKB-KW"/>
</dbReference>
<dbReference type="EMBL" id="GHES01008655">
    <property type="protein sequence ID" value="MPA39214.1"/>
    <property type="molecule type" value="Transcribed_RNA"/>
</dbReference>
<reference evidence="14" key="1">
    <citation type="submission" date="2019-08" db="EMBL/GenBank/DDBJ databases">
        <title>Reference gene set and small RNA set construction with multiple tissues from Davidia involucrata Baill.</title>
        <authorList>
            <person name="Yang H."/>
            <person name="Zhou C."/>
            <person name="Li G."/>
            <person name="Wang J."/>
            <person name="Gao P."/>
            <person name="Wang M."/>
            <person name="Wang R."/>
            <person name="Zhao Y."/>
        </authorList>
    </citation>
    <scope>NUCLEOTIDE SEQUENCE</scope>
    <source>
        <tissue evidence="14">Mixed with DoveR01_LX</tissue>
    </source>
</reference>
<dbReference type="AlphaFoldDB" id="A0A5B6Z593"/>
<dbReference type="SMART" id="SM00275">
    <property type="entry name" value="G_alpha"/>
    <property type="match status" value="1"/>
</dbReference>
<feature type="region of interest" description="Disordered" evidence="13">
    <location>
        <begin position="896"/>
        <end position="915"/>
    </location>
</feature>
<dbReference type="Gene3D" id="3.40.50.300">
    <property type="entry name" value="P-loop containing nucleotide triphosphate hydrolases"/>
    <property type="match status" value="1"/>
</dbReference>
<dbReference type="InterPro" id="IPR027417">
    <property type="entry name" value="P-loop_NTPase"/>
</dbReference>
<comment type="similarity">
    <text evidence="10">Belongs to the G-alpha family. XLG subfamily.</text>
</comment>
<comment type="subcellular location">
    <subcellularLocation>
        <location evidence="1">Nucleus</location>
    </subcellularLocation>
</comment>
<feature type="binding site" evidence="12">
    <location>
        <position position="696"/>
    </location>
    <ligand>
        <name>Mg(2+)</name>
        <dbReference type="ChEBI" id="CHEBI:18420"/>
    </ligand>
</feature>
<dbReference type="FunFam" id="3.40.50.300:FF:000692">
    <property type="entry name" value="Guanine nucleotide-binding protein subunit alpha"/>
    <property type="match status" value="1"/>
</dbReference>
<keyword evidence="3 11" id="KW-0547">Nucleotide-binding</keyword>
<evidence type="ECO:0000256" key="4">
    <source>
        <dbReference type="ARBA" id="ARBA00022771"/>
    </source>
</evidence>
<keyword evidence="9" id="KW-0539">Nucleus</keyword>
<dbReference type="CDD" id="cd00066">
    <property type="entry name" value="G-alpha"/>
    <property type="match status" value="1"/>
</dbReference>
<evidence type="ECO:0000256" key="9">
    <source>
        <dbReference type="ARBA" id="ARBA00023242"/>
    </source>
</evidence>
<evidence type="ECO:0000256" key="3">
    <source>
        <dbReference type="ARBA" id="ARBA00022741"/>
    </source>
</evidence>
<evidence type="ECO:0000256" key="2">
    <source>
        <dbReference type="ARBA" id="ARBA00022723"/>
    </source>
</evidence>
<evidence type="ECO:0000256" key="7">
    <source>
        <dbReference type="ARBA" id="ARBA00023134"/>
    </source>
</evidence>
<evidence type="ECO:0000256" key="6">
    <source>
        <dbReference type="ARBA" id="ARBA00022837"/>
    </source>
</evidence>
<evidence type="ECO:0000256" key="12">
    <source>
        <dbReference type="PIRSR" id="PIRSR601019-2"/>
    </source>
</evidence>
<dbReference type="GO" id="GO:0031683">
    <property type="term" value="F:G-protein beta/gamma-subunit complex binding"/>
    <property type="evidence" value="ECO:0007669"/>
    <property type="project" value="InterPro"/>
</dbReference>
<feature type="region of interest" description="Disordered" evidence="13">
    <location>
        <begin position="135"/>
        <end position="156"/>
    </location>
</feature>
<feature type="binding site" evidence="11">
    <location>
        <begin position="803"/>
        <end position="806"/>
    </location>
    <ligand>
        <name>GTP</name>
        <dbReference type="ChEBI" id="CHEBI:37565"/>
    </ligand>
</feature>
<dbReference type="GO" id="GO:0005634">
    <property type="term" value="C:nucleus"/>
    <property type="evidence" value="ECO:0007669"/>
    <property type="project" value="UniProtKB-SubCell"/>
</dbReference>
<dbReference type="PRINTS" id="PR00318">
    <property type="entry name" value="GPROTEINA"/>
</dbReference>
<dbReference type="InterPro" id="IPR011025">
    <property type="entry name" value="GproteinA_insert"/>
</dbReference>
<keyword evidence="6" id="KW-0106">Calcium</keyword>
<dbReference type="Gene3D" id="1.10.400.10">
    <property type="entry name" value="GI Alpha 1, domain 2-like"/>
    <property type="match status" value="1"/>
</dbReference>
<evidence type="ECO:0000256" key="10">
    <source>
        <dbReference type="ARBA" id="ARBA00060880"/>
    </source>
</evidence>
<evidence type="ECO:0000256" key="13">
    <source>
        <dbReference type="SAM" id="MobiDB-lite"/>
    </source>
</evidence>
<dbReference type="PANTHER" id="PTHR36486:SF4">
    <property type="entry name" value="PH DOMAIN-CONTAINING PROTEIN"/>
    <property type="match status" value="1"/>
</dbReference>
<dbReference type="InterPro" id="IPR053057">
    <property type="entry name" value="XLG_GTP-binding"/>
</dbReference>
<evidence type="ECO:0000313" key="14">
    <source>
        <dbReference type="EMBL" id="MPA39214.1"/>
    </source>
</evidence>
<evidence type="ECO:0000256" key="11">
    <source>
        <dbReference type="PIRSR" id="PIRSR601019-1"/>
    </source>
</evidence>
<gene>
    <name evidence="14" type="ORF">Din_008655</name>
</gene>
<sequence>MTNLLQKILPVPPSNRDDDDYYDVEYSFAIEYSGPPVTYDIPRVVPVNVNQIPTASVLAPASMLNNFSLPVIQPIAKSDPLSRKLSTESKLGSKLTLCPNLVTHSGEFVGSGEVVFLKGHGISCKSVNVLDSSGALGSTEGDEQTSKISDGIGSSGSLGFSDSHDYSHKLSGSSDMEDFHADGKEGWDLNELELSPRTLSSEVSSSKGEDCIDEAPCDVTFCGPESSDIVPQEIENDEPKIIQQRRETKANVKKGLCHRCCKGNRFTEKEVCIVCSAKYCGNCVLRAMGSMPEGRKCITCIGFQIDESKRGTLGKSSGMLKRLLTNLEVKQIMSSEISCERNLIPPELVCVNGKLLCKEELVILQSCSNRPKKLKPGKYWYDKVSGLWGKEGHRPCQIISPQLPVGDPIKLNASNGNTNILINNREITKAELWMLQLARINCEGSPHFWVSADGSYQEEGQKNVMGKIWDKTGIKLVCAVLSLPTPSESANPCLEEVSNLSNRVVPNYLEQTLHKLLLVGHGKSGTSTIFKQAKIVYNIPFPEVERQNIKLVIQSNLYRYIGILLEGREQFEEDWLSEMKKKRIDQSGPSGNSGQIDERNIYSISTRLKAFSDWLLQVMVSGNLEVIFPAATHEYAPLVEELWNDGAFQATYNRRNELHMLPRVANYFLNRAVEISRTDYEPSDMDILYAEGITSSNGLASMEFSFPKSTQDSFLSSSDQIDPLLRYQLIRVHASSLGENCKWLEMFEDVDLVLFCVSLTDYDQFSDDANGVVTNKMLESKKLFESIVTHATFYQKDFLLILNKFDLLEEKIEQVPLTRCDWFHDFNPVISVNPNGSSNPSLAHRAFHYIAVKFKRLFYSLTGRNLFISLVTGLEPDSVDEAFKYAKEILKWDEEKPSTSVYDWSSGSIEASSSS</sequence>
<feature type="binding site" evidence="12">
    <location>
        <position position="527"/>
    </location>
    <ligand>
        <name>Mg(2+)</name>
        <dbReference type="ChEBI" id="CHEBI:18420"/>
    </ligand>
</feature>
<keyword evidence="7 11" id="KW-0342">GTP-binding</keyword>
<dbReference type="PROSITE" id="PS51882">
    <property type="entry name" value="G_ALPHA"/>
    <property type="match status" value="1"/>
</dbReference>
<feature type="compositionally biased region" description="Low complexity" evidence="13">
    <location>
        <begin position="905"/>
        <end position="915"/>
    </location>
</feature>
<protein>
    <submittedName>
        <fullName evidence="14">Putative extra-large guanine nucleotide-binding protein 1</fullName>
    </submittedName>
</protein>
<dbReference type="PANTHER" id="PTHR36486">
    <property type="entry name" value="OS01G0977800 PROTEIN"/>
    <property type="match status" value="1"/>
</dbReference>
<dbReference type="GO" id="GO:0005525">
    <property type="term" value="F:GTP binding"/>
    <property type="evidence" value="ECO:0007669"/>
    <property type="project" value="UniProtKB-KW"/>
</dbReference>
<keyword evidence="2 12" id="KW-0479">Metal-binding</keyword>
<name>A0A5B6Z593_DAVIN</name>
<dbReference type="FunFam" id="1.10.400.10:FF:000005">
    <property type="entry name" value="Extra-large guanine nucleotide-binding protein 3"/>
    <property type="match status" value="1"/>
</dbReference>